<dbReference type="Pfam" id="PF01590">
    <property type="entry name" value="GAF"/>
    <property type="match status" value="1"/>
</dbReference>
<protein>
    <recommendedName>
        <fullName evidence="2">GAF domain-containing protein</fullName>
    </recommendedName>
</protein>
<dbReference type="InterPro" id="IPR003018">
    <property type="entry name" value="GAF"/>
</dbReference>
<keyword evidence="4" id="KW-1185">Reference proteome</keyword>
<dbReference type="STRING" id="504800.SAMN04488085_103441"/>
<proteinExistence type="predicted"/>
<dbReference type="Proteomes" id="UP000199152">
    <property type="component" value="Unassembled WGS sequence"/>
</dbReference>
<dbReference type="InParanoid" id="A0A1I4CER7"/>
<feature type="region of interest" description="Disordered" evidence="1">
    <location>
        <begin position="1"/>
        <end position="48"/>
    </location>
</feature>
<dbReference type="GO" id="GO:0003677">
    <property type="term" value="F:DNA binding"/>
    <property type="evidence" value="ECO:0007669"/>
    <property type="project" value="InterPro"/>
</dbReference>
<evidence type="ECO:0000259" key="2">
    <source>
        <dbReference type="Pfam" id="PF01590"/>
    </source>
</evidence>
<accession>A0A1I4CER7</accession>
<organism evidence="3 4">
    <name type="scientific">Geodermatophilus ruber</name>
    <dbReference type="NCBI Taxonomy" id="504800"/>
    <lineage>
        <taxon>Bacteria</taxon>
        <taxon>Bacillati</taxon>
        <taxon>Actinomycetota</taxon>
        <taxon>Actinomycetes</taxon>
        <taxon>Geodermatophilales</taxon>
        <taxon>Geodermatophilaceae</taxon>
        <taxon>Geodermatophilus</taxon>
    </lineage>
</organism>
<dbReference type="GO" id="GO:0006355">
    <property type="term" value="P:regulation of DNA-templated transcription"/>
    <property type="evidence" value="ECO:0007669"/>
    <property type="project" value="InterPro"/>
</dbReference>
<dbReference type="InterPro" id="IPR016032">
    <property type="entry name" value="Sig_transdc_resp-reg_C-effctor"/>
</dbReference>
<name>A0A1I4CER7_9ACTN</name>
<dbReference type="AlphaFoldDB" id="A0A1I4CER7"/>
<evidence type="ECO:0000313" key="4">
    <source>
        <dbReference type="Proteomes" id="UP000199152"/>
    </source>
</evidence>
<dbReference type="EMBL" id="FOSW01000003">
    <property type="protein sequence ID" value="SFK78797.1"/>
    <property type="molecule type" value="Genomic_DNA"/>
</dbReference>
<dbReference type="OrthoDB" id="3928741at2"/>
<dbReference type="InterPro" id="IPR029016">
    <property type="entry name" value="GAF-like_dom_sf"/>
</dbReference>
<evidence type="ECO:0000313" key="3">
    <source>
        <dbReference type="EMBL" id="SFK78797.1"/>
    </source>
</evidence>
<reference evidence="3 4" key="1">
    <citation type="submission" date="2016-10" db="EMBL/GenBank/DDBJ databases">
        <authorList>
            <person name="de Groot N.N."/>
        </authorList>
    </citation>
    <scope>NUCLEOTIDE SEQUENCE [LARGE SCALE GENOMIC DNA]</scope>
    <source>
        <strain evidence="3 4">DSM 45317</strain>
    </source>
</reference>
<evidence type="ECO:0000256" key="1">
    <source>
        <dbReference type="SAM" id="MobiDB-lite"/>
    </source>
</evidence>
<dbReference type="Gene3D" id="3.30.450.40">
    <property type="match status" value="1"/>
</dbReference>
<feature type="domain" description="GAF" evidence="2">
    <location>
        <begin position="108"/>
        <end position="223"/>
    </location>
</feature>
<gene>
    <name evidence="3" type="ORF">SAMN04488085_103441</name>
</gene>
<sequence length="507" mass="53719">MPLDGAPPRRDAGPAQVSGSDPAGRARASADVYDSAVGGGPVRSAPRTVVSESWRRSLAAHVDPERPSPPLVYPPDQLRASGAAHPLHDLLPLLRATLASIAADAMHLMRVTDAEGHVLWREGASALLTEADRVGLSPGTCWSEDAIGTSAMGTALATDAPVQIHSADHLVRTDHSWTCVAAPVHDPDTGAILGAIDISGPLHAVHPPLLQLVSATAQLAESQLRVRLAIADERLRTRNMPHLTSLGGAPGALVTSTGRVLAAQPAGWWPDRVDLREAVDRVVQVHGCDMLVEPLAEGCLLRARGPVHRAPAPRPATALFLRCMTEDTPSVVVGGRAVPLCLRPAEMLTVLALHPAGLSAERLAHLVYGDDGNPTTVRGEVRRLRRLLEDGLLATRPYRLTATVGSDFGAVRAALAAGRLRTALASCAGPLLPRSESPEVRELRDELGAALRRAVLEDGDTALLCDFAAHPLGRTDLEVHDRLVELLPPRDPRLGPLTARRSRLQAD</sequence>
<dbReference type="SUPFAM" id="SSF46894">
    <property type="entry name" value="C-terminal effector domain of the bipartite response regulators"/>
    <property type="match status" value="1"/>
</dbReference>